<dbReference type="AlphaFoldDB" id="A0A9P6L7C6"/>
<dbReference type="Proteomes" id="UP000736335">
    <property type="component" value="Unassembled WGS sequence"/>
</dbReference>
<organism evidence="2 3">
    <name type="scientific">Thelephora terrestris</name>
    <dbReference type="NCBI Taxonomy" id="56493"/>
    <lineage>
        <taxon>Eukaryota</taxon>
        <taxon>Fungi</taxon>
        <taxon>Dikarya</taxon>
        <taxon>Basidiomycota</taxon>
        <taxon>Agaricomycotina</taxon>
        <taxon>Agaricomycetes</taxon>
        <taxon>Thelephorales</taxon>
        <taxon>Thelephoraceae</taxon>
        <taxon>Thelephora</taxon>
    </lineage>
</organism>
<reference evidence="2" key="2">
    <citation type="submission" date="2020-11" db="EMBL/GenBank/DDBJ databases">
        <authorList>
            <consortium name="DOE Joint Genome Institute"/>
            <person name="Kuo A."/>
            <person name="Miyauchi S."/>
            <person name="Kiss E."/>
            <person name="Drula E."/>
            <person name="Kohler A."/>
            <person name="Sanchez-Garcia M."/>
            <person name="Andreopoulos B."/>
            <person name="Barry K.W."/>
            <person name="Bonito G."/>
            <person name="Buee M."/>
            <person name="Carver A."/>
            <person name="Chen C."/>
            <person name="Cichocki N."/>
            <person name="Clum A."/>
            <person name="Culley D."/>
            <person name="Crous P.W."/>
            <person name="Fauchery L."/>
            <person name="Girlanda M."/>
            <person name="Hayes R."/>
            <person name="Keri Z."/>
            <person name="Labutti K."/>
            <person name="Lipzen A."/>
            <person name="Lombard V."/>
            <person name="Magnuson J."/>
            <person name="Maillard F."/>
            <person name="Morin E."/>
            <person name="Murat C."/>
            <person name="Nolan M."/>
            <person name="Ohm R."/>
            <person name="Pangilinan J."/>
            <person name="Pereira M."/>
            <person name="Perotto S."/>
            <person name="Peter M."/>
            <person name="Riley R."/>
            <person name="Sitrit Y."/>
            <person name="Stielow B."/>
            <person name="Szollosi G."/>
            <person name="Zifcakova L."/>
            <person name="Stursova M."/>
            <person name="Spatafora J.W."/>
            <person name="Tedersoo L."/>
            <person name="Vaario L.-M."/>
            <person name="Yamada A."/>
            <person name="Yan M."/>
            <person name="Wang P."/>
            <person name="Xu J."/>
            <person name="Bruns T."/>
            <person name="Baldrian P."/>
            <person name="Vilgalys R."/>
            <person name="Henrissat B."/>
            <person name="Grigoriev I.V."/>
            <person name="Hibbett D."/>
            <person name="Nagy L.G."/>
            <person name="Martin F.M."/>
        </authorList>
    </citation>
    <scope>NUCLEOTIDE SEQUENCE</scope>
    <source>
        <strain evidence="2">UH-Tt-Lm1</strain>
    </source>
</reference>
<evidence type="ECO:0000256" key="1">
    <source>
        <dbReference type="SAM" id="MobiDB-lite"/>
    </source>
</evidence>
<proteinExistence type="predicted"/>
<dbReference type="EMBL" id="WIUZ02000006">
    <property type="protein sequence ID" value="KAF9785859.1"/>
    <property type="molecule type" value="Genomic_DNA"/>
</dbReference>
<sequence>MLVMVLSGYCLFMSVLWRMVFLYNSSLANSYSQADPRPYRGAPKAHRSSIRRTLKGFVPRRHLRPTAGRAIPVPYPPRTTAHTEMRRRHDRVNHRGSPLGCRQEPWRVDSSLSFMQRNGSSLGRVERADYAITFDMIPERVEFR</sequence>
<keyword evidence="3" id="KW-1185">Reference proteome</keyword>
<gene>
    <name evidence="2" type="ORF">BJ322DRAFT_1056661</name>
</gene>
<feature type="compositionally biased region" description="Basic residues" evidence="1">
    <location>
        <begin position="85"/>
        <end position="94"/>
    </location>
</feature>
<protein>
    <submittedName>
        <fullName evidence="2">Uncharacterized protein</fullName>
    </submittedName>
</protein>
<accession>A0A9P6L7C6</accession>
<evidence type="ECO:0000313" key="2">
    <source>
        <dbReference type="EMBL" id="KAF9785859.1"/>
    </source>
</evidence>
<name>A0A9P6L7C6_9AGAM</name>
<feature type="region of interest" description="Disordered" evidence="1">
    <location>
        <begin position="68"/>
        <end position="99"/>
    </location>
</feature>
<reference evidence="2" key="1">
    <citation type="journal article" date="2020" name="Nat. Commun.">
        <title>Large-scale genome sequencing of mycorrhizal fungi provides insights into the early evolution of symbiotic traits.</title>
        <authorList>
            <person name="Miyauchi S."/>
            <person name="Kiss E."/>
            <person name="Kuo A."/>
            <person name="Drula E."/>
            <person name="Kohler A."/>
            <person name="Sanchez-Garcia M."/>
            <person name="Morin E."/>
            <person name="Andreopoulos B."/>
            <person name="Barry K.W."/>
            <person name="Bonito G."/>
            <person name="Buee M."/>
            <person name="Carver A."/>
            <person name="Chen C."/>
            <person name="Cichocki N."/>
            <person name="Clum A."/>
            <person name="Culley D."/>
            <person name="Crous P.W."/>
            <person name="Fauchery L."/>
            <person name="Girlanda M."/>
            <person name="Hayes R.D."/>
            <person name="Keri Z."/>
            <person name="LaButti K."/>
            <person name="Lipzen A."/>
            <person name="Lombard V."/>
            <person name="Magnuson J."/>
            <person name="Maillard F."/>
            <person name="Murat C."/>
            <person name="Nolan M."/>
            <person name="Ohm R.A."/>
            <person name="Pangilinan J."/>
            <person name="Pereira M.F."/>
            <person name="Perotto S."/>
            <person name="Peter M."/>
            <person name="Pfister S."/>
            <person name="Riley R."/>
            <person name="Sitrit Y."/>
            <person name="Stielow J.B."/>
            <person name="Szollosi G."/>
            <person name="Zifcakova L."/>
            <person name="Stursova M."/>
            <person name="Spatafora J.W."/>
            <person name="Tedersoo L."/>
            <person name="Vaario L.M."/>
            <person name="Yamada A."/>
            <person name="Yan M."/>
            <person name="Wang P."/>
            <person name="Xu J."/>
            <person name="Bruns T."/>
            <person name="Baldrian P."/>
            <person name="Vilgalys R."/>
            <person name="Dunand C."/>
            <person name="Henrissat B."/>
            <person name="Grigoriev I.V."/>
            <person name="Hibbett D."/>
            <person name="Nagy L.G."/>
            <person name="Martin F.M."/>
        </authorList>
    </citation>
    <scope>NUCLEOTIDE SEQUENCE</scope>
    <source>
        <strain evidence="2">UH-Tt-Lm1</strain>
    </source>
</reference>
<comment type="caution">
    <text evidence="2">The sequence shown here is derived from an EMBL/GenBank/DDBJ whole genome shotgun (WGS) entry which is preliminary data.</text>
</comment>
<evidence type="ECO:0000313" key="3">
    <source>
        <dbReference type="Proteomes" id="UP000736335"/>
    </source>
</evidence>